<sequence>MNCLFHSSVQSLNTFCEAWSGKACSDNSQWLDPSVRLVSSHRGSVSGRENVTAFLQNDFADLDNLSVTLTNTVERRNDKDYVASAYLHGHASRTGSGRHNQVRFGGTVVMRAGTDEVQPLIHTLHLQINWTSGARQLLSGWQLPAEESGWHQGFPPVAIISELDAPWHVVPENHRTSGDEQEVIDTWYRYAWALDQADFTLFSTCFSENAAGNFTPLGYIAGRRNIVAAMKAFRLPWPWMQHYGVPLKVCIHPDRQSAFLIIGRVIAEHTHDSEGRKIYGAHYRVGMEKDAHNQWSICWSEYNPGWLSTDDVSGIETLLPRNR</sequence>
<name>A0A0L7TFP8_9GAMM</name>
<gene>
    <name evidence="2" type="ORF">NG42_17470</name>
    <name evidence="3" type="ORF">NG43_05880</name>
</gene>
<dbReference type="EMBL" id="JRXE01000027">
    <property type="protein sequence ID" value="KOC88178.1"/>
    <property type="molecule type" value="Genomic_DNA"/>
</dbReference>
<evidence type="ECO:0000313" key="4">
    <source>
        <dbReference type="Proteomes" id="UP000036851"/>
    </source>
</evidence>
<reference evidence="4 5" key="1">
    <citation type="journal article" date="2015" name="Int. J. Syst. Evol. Microbiol.">
        <title>Erwinia iniecta sp. nov., isolated from Russian wheat aphids (Diuraphis noxia).</title>
        <authorList>
            <person name="Campillo T."/>
            <person name="Luna E."/>
            <person name="Portier P."/>
            <person name="Fischer-Le Saux M."/>
            <person name="Lapitan N."/>
            <person name="Tisserat N.A."/>
            <person name="Leach J.E."/>
        </authorList>
    </citation>
    <scope>NUCLEOTIDE SEQUENCE [LARGE SCALE GENOMIC DNA]</scope>
    <source>
        <strain evidence="2 5">B120</strain>
        <strain evidence="3 4">B149</strain>
    </source>
</reference>
<protein>
    <recommendedName>
        <fullName evidence="1">SnoaL-like domain-containing protein</fullName>
    </recommendedName>
</protein>
<dbReference type="SUPFAM" id="SSF54427">
    <property type="entry name" value="NTF2-like"/>
    <property type="match status" value="2"/>
</dbReference>
<evidence type="ECO:0000313" key="5">
    <source>
        <dbReference type="Proteomes" id="UP000037088"/>
    </source>
</evidence>
<proteinExistence type="predicted"/>
<dbReference type="InterPro" id="IPR032710">
    <property type="entry name" value="NTF2-like_dom_sf"/>
</dbReference>
<dbReference type="Pfam" id="PF13577">
    <property type="entry name" value="SnoaL_4"/>
    <property type="match status" value="1"/>
</dbReference>
<dbReference type="AlphaFoldDB" id="A0A0L7TFP8"/>
<dbReference type="EMBL" id="JRXF01000007">
    <property type="protein sequence ID" value="KOC94202.1"/>
    <property type="molecule type" value="Genomic_DNA"/>
</dbReference>
<dbReference type="OrthoDB" id="2860904at2"/>
<dbReference type="Proteomes" id="UP000037088">
    <property type="component" value="Unassembled WGS sequence"/>
</dbReference>
<dbReference type="Proteomes" id="UP000036851">
    <property type="component" value="Unassembled WGS sequence"/>
</dbReference>
<keyword evidence="5" id="KW-1185">Reference proteome</keyword>
<dbReference type="PATRIC" id="fig|1560201.3.peg.3698"/>
<comment type="caution">
    <text evidence="3">The sequence shown here is derived from an EMBL/GenBank/DDBJ whole genome shotgun (WGS) entry which is preliminary data.</text>
</comment>
<organism evidence="3 4">
    <name type="scientific">Winslowiella iniecta</name>
    <dbReference type="NCBI Taxonomy" id="1560201"/>
    <lineage>
        <taxon>Bacteria</taxon>
        <taxon>Pseudomonadati</taxon>
        <taxon>Pseudomonadota</taxon>
        <taxon>Gammaproteobacteria</taxon>
        <taxon>Enterobacterales</taxon>
        <taxon>Erwiniaceae</taxon>
        <taxon>Winslowiella</taxon>
    </lineage>
</organism>
<dbReference type="RefSeq" id="WP_052901469.1">
    <property type="nucleotide sequence ID" value="NZ_JRXE01000027.1"/>
</dbReference>
<dbReference type="Gene3D" id="3.10.450.50">
    <property type="match status" value="1"/>
</dbReference>
<dbReference type="InterPro" id="IPR037401">
    <property type="entry name" value="SnoaL-like"/>
</dbReference>
<accession>A0A0L7TFP8</accession>
<evidence type="ECO:0000313" key="3">
    <source>
        <dbReference type="EMBL" id="KOC94202.1"/>
    </source>
</evidence>
<dbReference type="STRING" id="1560201.NG42_17470"/>
<evidence type="ECO:0000259" key="1">
    <source>
        <dbReference type="Pfam" id="PF13577"/>
    </source>
</evidence>
<evidence type="ECO:0000313" key="2">
    <source>
        <dbReference type="EMBL" id="KOC88178.1"/>
    </source>
</evidence>
<feature type="domain" description="SnoaL-like" evidence="1">
    <location>
        <begin position="178"/>
        <end position="298"/>
    </location>
</feature>